<evidence type="ECO:0000259" key="2">
    <source>
        <dbReference type="Pfam" id="PF00144"/>
    </source>
</evidence>
<dbReference type="GO" id="GO:0016787">
    <property type="term" value="F:hydrolase activity"/>
    <property type="evidence" value="ECO:0007669"/>
    <property type="project" value="UniProtKB-KW"/>
</dbReference>
<comment type="caution">
    <text evidence="3">The sequence shown here is derived from an EMBL/GenBank/DDBJ whole genome shotgun (WGS) entry which is preliminary data.</text>
</comment>
<name>A0A401R836_STRNR</name>
<dbReference type="InterPro" id="IPR012338">
    <property type="entry name" value="Beta-lactam/transpept-like"/>
</dbReference>
<dbReference type="RefSeq" id="WP_016578338.1">
    <property type="nucleotide sequence ID" value="NZ_BHXC01000007.1"/>
</dbReference>
<dbReference type="PANTHER" id="PTHR46825">
    <property type="entry name" value="D-ALANYL-D-ALANINE-CARBOXYPEPTIDASE/ENDOPEPTIDASE AMPH"/>
    <property type="match status" value="1"/>
</dbReference>
<feature type="signal peptide" evidence="1">
    <location>
        <begin position="1"/>
        <end position="30"/>
    </location>
</feature>
<dbReference type="AlphaFoldDB" id="A0A401R836"/>
<dbReference type="PANTHER" id="PTHR46825:SF7">
    <property type="entry name" value="D-ALANYL-D-ALANINE CARBOXYPEPTIDASE"/>
    <property type="match status" value="1"/>
</dbReference>
<sequence>MQRQSARTSLLALTVASVVAAGTLAAPAQAADIAANAPARAAGSRHAATQAALGRLVEAGGQPGAFARVDDDAGTWTGAAGFADTATGRRHTADQHFRAASNTKPFIATVLLQLAAEGRLDLDDTVDDWLPGRVRGHGHDGRTITLRQLLNHTSGIFNHTDDPVFRERSAGAGFPAHRYDTHRPEDLVAVAMQHPPTNAPGGPPHYSNTNYVLAGMVIEKATGHPYAHEVTRRILRPLGLTETSFPGTDPTLPAPHPVGYSRLHDPAPNAPVHDATEQDMSWLGAAGEIISTTRDLNRFHRALLGGRLLPPAQMAELRRTVPAGEGYAFGLGVDAVELSCGTTVLGHTGRTNGSLSAMFGTADGRHQLTFDVNGDWLPDPALYVDVAEAEFCGAAPAGGDRPAPPPAG</sequence>
<evidence type="ECO:0000313" key="4">
    <source>
        <dbReference type="Proteomes" id="UP000288351"/>
    </source>
</evidence>
<feature type="chain" id="PRO_5019202719" evidence="1">
    <location>
        <begin position="31"/>
        <end position="408"/>
    </location>
</feature>
<keyword evidence="1" id="KW-0732">Signal</keyword>
<dbReference type="Pfam" id="PF00144">
    <property type="entry name" value="Beta-lactamase"/>
    <property type="match status" value="1"/>
</dbReference>
<feature type="domain" description="Beta-lactamase-related" evidence="2">
    <location>
        <begin position="55"/>
        <end position="358"/>
    </location>
</feature>
<accession>A0A401R836</accession>
<dbReference type="EMBL" id="BHXC01000007">
    <property type="protein sequence ID" value="GCB93764.1"/>
    <property type="molecule type" value="Genomic_DNA"/>
</dbReference>
<dbReference type="Gene3D" id="3.40.710.10">
    <property type="entry name" value="DD-peptidase/beta-lactamase superfamily"/>
    <property type="match status" value="1"/>
</dbReference>
<dbReference type="Proteomes" id="UP000288351">
    <property type="component" value="Unassembled WGS sequence"/>
</dbReference>
<keyword evidence="3" id="KW-0378">Hydrolase</keyword>
<proteinExistence type="predicted"/>
<evidence type="ECO:0000256" key="1">
    <source>
        <dbReference type="SAM" id="SignalP"/>
    </source>
</evidence>
<dbReference type="SUPFAM" id="SSF56601">
    <property type="entry name" value="beta-lactamase/transpeptidase-like"/>
    <property type="match status" value="1"/>
</dbReference>
<dbReference type="InterPro" id="IPR001466">
    <property type="entry name" value="Beta-lactam-related"/>
</dbReference>
<protein>
    <submittedName>
        <fullName evidence="3">Serine hydrolase</fullName>
    </submittedName>
</protein>
<organism evidence="3 4">
    <name type="scientific">Streptomyces noursei</name>
    <name type="common">Streptomyces albulus</name>
    <dbReference type="NCBI Taxonomy" id="1971"/>
    <lineage>
        <taxon>Bacteria</taxon>
        <taxon>Bacillati</taxon>
        <taxon>Actinomycetota</taxon>
        <taxon>Actinomycetes</taxon>
        <taxon>Kitasatosporales</taxon>
        <taxon>Streptomycetaceae</taxon>
        <taxon>Streptomyces</taxon>
    </lineage>
</organism>
<gene>
    <name evidence="3" type="ORF">SALB_06550</name>
</gene>
<dbReference type="InterPro" id="IPR050491">
    <property type="entry name" value="AmpC-like"/>
</dbReference>
<reference evidence="3 4" key="1">
    <citation type="journal article" date="2019" name="Microbiol. Resour. Announc.">
        <title>Draft Genome Sequence of the Most Traditional epsilon-Poly-l-Lysine Producer, Streptomyces albulus NBRC14147.</title>
        <authorList>
            <person name="Yamanaka K."/>
            <person name="Hamano Y."/>
        </authorList>
    </citation>
    <scope>NUCLEOTIDE SEQUENCE [LARGE SCALE GENOMIC DNA]</scope>
    <source>
        <strain evidence="3 4">NBRC 14147</strain>
    </source>
</reference>
<evidence type="ECO:0000313" key="3">
    <source>
        <dbReference type="EMBL" id="GCB93764.1"/>
    </source>
</evidence>